<evidence type="ECO:0000256" key="6">
    <source>
        <dbReference type="ARBA" id="ARBA00022692"/>
    </source>
</evidence>
<evidence type="ECO:0000256" key="7">
    <source>
        <dbReference type="ARBA" id="ARBA00022989"/>
    </source>
</evidence>
<evidence type="ECO:0000256" key="5">
    <source>
        <dbReference type="ARBA" id="ARBA00022519"/>
    </source>
</evidence>
<evidence type="ECO:0000256" key="10">
    <source>
        <dbReference type="SAM" id="Phobius"/>
    </source>
</evidence>
<dbReference type="GO" id="GO:0015297">
    <property type="term" value="F:antiporter activity"/>
    <property type="evidence" value="ECO:0007669"/>
    <property type="project" value="TreeGrafter"/>
</dbReference>
<feature type="transmembrane region" description="Helical" evidence="10">
    <location>
        <begin position="59"/>
        <end position="82"/>
    </location>
</feature>
<evidence type="ECO:0000313" key="11">
    <source>
        <dbReference type="EMBL" id="SEJ96924.1"/>
    </source>
</evidence>
<comment type="subcellular location">
    <subcellularLocation>
        <location evidence="1">Cell inner membrane</location>
        <topology evidence="1">Multi-pass membrane protein</topology>
    </subcellularLocation>
    <subcellularLocation>
        <location evidence="9">Cell membrane</location>
        <topology evidence="9">Multi-pass membrane protein</topology>
    </subcellularLocation>
</comment>
<keyword evidence="7 10" id="KW-1133">Transmembrane helix</keyword>
<keyword evidence="5" id="KW-0997">Cell inner membrane</keyword>
<dbReference type="GO" id="GO:1903711">
    <property type="term" value="P:spermidine transmembrane transport"/>
    <property type="evidence" value="ECO:0007669"/>
    <property type="project" value="TreeGrafter"/>
</dbReference>
<evidence type="ECO:0000256" key="2">
    <source>
        <dbReference type="ARBA" id="ARBA00011359"/>
    </source>
</evidence>
<keyword evidence="8 10" id="KW-0472">Membrane</keyword>
<organism evidence="11 12">
    <name type="scientific">Propionispira arboris</name>
    <dbReference type="NCBI Taxonomy" id="84035"/>
    <lineage>
        <taxon>Bacteria</taxon>
        <taxon>Bacillati</taxon>
        <taxon>Bacillota</taxon>
        <taxon>Negativicutes</taxon>
        <taxon>Selenomonadales</taxon>
        <taxon>Selenomonadaceae</taxon>
        <taxon>Propionispira</taxon>
    </lineage>
</organism>
<name>A0A1H7D6G8_9FIRM</name>
<dbReference type="GO" id="GO:0015220">
    <property type="term" value="F:choline transmembrane transporter activity"/>
    <property type="evidence" value="ECO:0007669"/>
    <property type="project" value="TreeGrafter"/>
</dbReference>
<dbReference type="InterPro" id="IPR037185">
    <property type="entry name" value="EmrE-like"/>
</dbReference>
<evidence type="ECO:0000256" key="3">
    <source>
        <dbReference type="ARBA" id="ARBA00021114"/>
    </source>
</evidence>
<dbReference type="Gene3D" id="1.10.3730.20">
    <property type="match status" value="1"/>
</dbReference>
<gene>
    <name evidence="11" type="ORF">SAMN05660742_1323</name>
</gene>
<evidence type="ECO:0000256" key="9">
    <source>
        <dbReference type="RuleBase" id="RU003942"/>
    </source>
</evidence>
<comment type="similarity">
    <text evidence="9">Belongs to the drug/metabolite transporter (DMT) superfamily. Small multidrug resistance (SMR) (TC 2.A.7.1) family.</text>
</comment>
<reference evidence="12" key="1">
    <citation type="submission" date="2016-10" db="EMBL/GenBank/DDBJ databases">
        <authorList>
            <person name="Varghese N."/>
            <person name="Submissions S."/>
        </authorList>
    </citation>
    <scope>NUCLEOTIDE SEQUENCE [LARGE SCALE GENOMIC DNA]</scope>
    <source>
        <strain evidence="12">DSM 2179</strain>
    </source>
</reference>
<evidence type="ECO:0000256" key="4">
    <source>
        <dbReference type="ARBA" id="ARBA00022475"/>
    </source>
</evidence>
<dbReference type="RefSeq" id="WP_091835891.1">
    <property type="nucleotide sequence ID" value="NZ_FNZK01000032.1"/>
</dbReference>
<dbReference type="EMBL" id="FNZK01000032">
    <property type="protein sequence ID" value="SEJ96924.1"/>
    <property type="molecule type" value="Genomic_DNA"/>
</dbReference>
<dbReference type="InterPro" id="IPR000390">
    <property type="entry name" value="Small_drug/metabolite_transptr"/>
</dbReference>
<dbReference type="GO" id="GO:0031460">
    <property type="term" value="P:glycine betaine transport"/>
    <property type="evidence" value="ECO:0007669"/>
    <property type="project" value="TreeGrafter"/>
</dbReference>
<sequence>MNNEMLFLSLSILLDVAANIFLKKSNGFRQKLWGLAAIVSILLAFIAFSQVIKTMDLSIAYAFWGAAGLILTTFVDMTFYGLRLKNSAIAGIACMITGIVLIKYVA</sequence>
<dbReference type="AlphaFoldDB" id="A0A1H7D6G8"/>
<dbReference type="STRING" id="84035.SAMN05660742_1323"/>
<feature type="transmembrane region" description="Helical" evidence="10">
    <location>
        <begin position="88"/>
        <end position="105"/>
    </location>
</feature>
<dbReference type="PANTHER" id="PTHR30561">
    <property type="entry name" value="SMR FAMILY PROTON-DEPENDENT DRUG EFFLUX TRANSPORTER SUGE"/>
    <property type="match status" value="1"/>
</dbReference>
<dbReference type="GO" id="GO:0015199">
    <property type="term" value="F:amino-acid betaine transmembrane transporter activity"/>
    <property type="evidence" value="ECO:0007669"/>
    <property type="project" value="TreeGrafter"/>
</dbReference>
<accession>A0A1H7D6G8</accession>
<dbReference type="Pfam" id="PF00893">
    <property type="entry name" value="Multi_Drug_Res"/>
    <property type="match status" value="1"/>
</dbReference>
<evidence type="ECO:0000256" key="1">
    <source>
        <dbReference type="ARBA" id="ARBA00004429"/>
    </source>
</evidence>
<evidence type="ECO:0000313" key="12">
    <source>
        <dbReference type="Proteomes" id="UP000199662"/>
    </source>
</evidence>
<dbReference type="GO" id="GO:0005886">
    <property type="term" value="C:plasma membrane"/>
    <property type="evidence" value="ECO:0007669"/>
    <property type="project" value="UniProtKB-SubCell"/>
</dbReference>
<keyword evidence="6 9" id="KW-0812">Transmembrane</keyword>
<keyword evidence="4" id="KW-1003">Cell membrane</keyword>
<protein>
    <recommendedName>
        <fullName evidence="3">Spermidine export protein MdtI</fullName>
    </recommendedName>
</protein>
<dbReference type="Proteomes" id="UP000199662">
    <property type="component" value="Unassembled WGS sequence"/>
</dbReference>
<dbReference type="SUPFAM" id="SSF103481">
    <property type="entry name" value="Multidrug resistance efflux transporter EmrE"/>
    <property type="match status" value="1"/>
</dbReference>
<comment type="subunit">
    <text evidence="2">Forms a complex with MdtJ.</text>
</comment>
<proteinExistence type="inferred from homology"/>
<evidence type="ECO:0000256" key="8">
    <source>
        <dbReference type="ARBA" id="ARBA00023136"/>
    </source>
</evidence>
<dbReference type="InterPro" id="IPR045324">
    <property type="entry name" value="Small_multidrug_res"/>
</dbReference>
<feature type="transmembrane region" description="Helical" evidence="10">
    <location>
        <begin position="34"/>
        <end position="52"/>
    </location>
</feature>
<keyword evidence="12" id="KW-1185">Reference proteome</keyword>
<dbReference type="PANTHER" id="PTHR30561:SF6">
    <property type="entry name" value="SPERMIDINE EXPORT PROTEIN MDTI"/>
    <property type="match status" value="1"/>
</dbReference>